<reference evidence="1" key="1">
    <citation type="submission" date="2023-04" db="EMBL/GenBank/DDBJ databases">
        <title>Draft Genome sequencing of Naganishia species isolated from polar environments using Oxford Nanopore Technology.</title>
        <authorList>
            <person name="Leo P."/>
            <person name="Venkateswaran K."/>
        </authorList>
    </citation>
    <scope>NUCLEOTIDE SEQUENCE</scope>
    <source>
        <strain evidence="1">MNA-CCFEE 5423</strain>
    </source>
</reference>
<gene>
    <name evidence="1" type="ORF">QFC21_000805</name>
</gene>
<sequence length="1558" mass="168661">MNDRSPSPDFPQPVVYGRLHHFRGKSSAAKEGRSKQVFNIDALQVVFGREESCDIRIYADNVSRKHCKIVIDLLTGKATLHVLSSHGLKLNRVSLPGGSVYTLQDDDVINVMERKFRFEYASGAYEEDESSLASLSSMSPSKHTSSFRPSVVQPIIPPSPMAYHAASPQARRSSLKPPSTPLRSAPSTRMHLFPKDYASQEVRAALEDIGVEMEPVKEPEVTASAKKSRKEDFVYLEDREELDAEEATYAQNTGAGGATEHESAPVQGPPAASRKTTLPTIHLTSAGFSTPQPAKKITRVPRTSLAPRTRKCEKAVPQTAFQNGEAKLASGFPQTPTSVPLPPSNDTPYVSSPSTPAGPSTPSIYPSLDQLSAFAAPQTPTPQMNSYLAYQTPRNVPLPSGGETPYGSSEPTYEIDPALLETGRADQQEPMQDVEMEDVSTYQSTGELEAQELSRSPGPDVLALSAGMMTPRNVPMPSGVSTPYSGVPPTPISAFRKQHVEPASPEGQDNDSSAPEMPETPRAIRPLDGPVSLRRRLLLRSAHKVMQEQISRRDMRRTMGVGSGLIGTPMRPRKPVERPVMEPMSPLMSPISETPSAKNYEAPQTPLSTSPAANNQLVTPSRVALPSPGQTEYENSFNDIAADDEDVEEYSEPLQNEDDDNGGHTSLAMYQTDFEEPEGDDDDAEGDSDRDEEESARIESSTSPVTPFEDFEETSPQESTYYLTADATDAVQFPSASTSQSLFQTRMAEVVSDDDDLVDRSLDVSPETDRGSDEELGEEHEAETDQMQAQNEDLMDHDTSQEGEDMEEGGKENEPLVSDEEDEGALQANNDAVAATFSSPSRAVRRPVAEEYYTPQPINRKTDRRGIFGRKSLSSIGGPAVRGTPRSELAPLKHAFGRLSLGEREIVKQESEFEMKQEDPQEGAETSYSPRQRSYSPMKEIPRPPQEGFEAALAAHGSSPTASSRHPAMDVPIMISSDSETETTPLQGLKNKLKNLRRKSTHAKADVKEEKPFNRRATLGFPGPDTPTAENTRFEQRPVQSAAPINRFMPKLERGTQKRFTRQESAGNTATVSADEGHFNEKLPVQPDGSFSSDSDDDMQGDQGNADAEELAEDHYKTGTQEDGRHHEPDVEDEDEEDGDDQPSVEEVTESPARTPVHKLRPHSEGTTMSATPVLRGIREMLKTPKAAPSTPQFSGMRQMFAVQPEVSTPEMSGIVDLFPELGSTRREGEQSTSDPKGRKTVASKLPARSRLAAATQEDFSQAQKGVRGTTAVSRSSTKAAPEESGPSRASTSTTSTGIRRTRAQPIAETVSTDIKPRVTRTRVTQTLTASTSTDDQSHTSKASIARATRARTATADPEESSVSVGPSKGASRSAVARTTRAKATVSKPFTESVAEEDGEADPLEDITVPEPDPEDIKPVRKATRTPAATRTTTARPLATRSAVPQPSERAESLEPAKPKTRTRTATVGVSRTTALKSSTDAEAVFEPTAQSAPKKATRTAAGSRLTAPTASSKARSAAPPVAAPAVVRNTRAASSSVPPNEGVEASAIPKRVTRARK</sequence>
<evidence type="ECO:0000313" key="1">
    <source>
        <dbReference type="EMBL" id="KAJ9107355.1"/>
    </source>
</evidence>
<dbReference type="EMBL" id="JASBWT010000002">
    <property type="protein sequence ID" value="KAJ9107355.1"/>
    <property type="molecule type" value="Genomic_DNA"/>
</dbReference>
<dbReference type="Proteomes" id="UP001227268">
    <property type="component" value="Unassembled WGS sequence"/>
</dbReference>
<accession>A0ACC2W8C9</accession>
<protein>
    <submittedName>
        <fullName evidence="1">Uncharacterized protein</fullName>
    </submittedName>
</protein>
<keyword evidence="2" id="KW-1185">Reference proteome</keyword>
<name>A0ACC2W8C9_9TREE</name>
<comment type="caution">
    <text evidence="1">The sequence shown here is derived from an EMBL/GenBank/DDBJ whole genome shotgun (WGS) entry which is preliminary data.</text>
</comment>
<proteinExistence type="predicted"/>
<organism evidence="1 2">
    <name type="scientific">Naganishia friedmannii</name>
    <dbReference type="NCBI Taxonomy" id="89922"/>
    <lineage>
        <taxon>Eukaryota</taxon>
        <taxon>Fungi</taxon>
        <taxon>Dikarya</taxon>
        <taxon>Basidiomycota</taxon>
        <taxon>Agaricomycotina</taxon>
        <taxon>Tremellomycetes</taxon>
        <taxon>Filobasidiales</taxon>
        <taxon>Filobasidiaceae</taxon>
        <taxon>Naganishia</taxon>
    </lineage>
</organism>
<evidence type="ECO:0000313" key="2">
    <source>
        <dbReference type="Proteomes" id="UP001227268"/>
    </source>
</evidence>